<gene>
    <name evidence="1" type="ORF">M513_08686</name>
</gene>
<dbReference type="Proteomes" id="UP000030764">
    <property type="component" value="Unassembled WGS sequence"/>
</dbReference>
<proteinExistence type="predicted"/>
<accession>A0A085LZR3</accession>
<dbReference type="EMBL" id="KL363253">
    <property type="protein sequence ID" value="KFD50459.1"/>
    <property type="molecule type" value="Genomic_DNA"/>
</dbReference>
<name>A0A085LZR3_9BILA</name>
<dbReference type="AlphaFoldDB" id="A0A085LZR3"/>
<reference evidence="1 2" key="1">
    <citation type="journal article" date="2014" name="Nat. Genet.">
        <title>Genome and transcriptome of the porcine whipworm Trichuris suis.</title>
        <authorList>
            <person name="Jex A.R."/>
            <person name="Nejsum P."/>
            <person name="Schwarz E.M."/>
            <person name="Hu L."/>
            <person name="Young N.D."/>
            <person name="Hall R.S."/>
            <person name="Korhonen P.K."/>
            <person name="Liao S."/>
            <person name="Thamsborg S."/>
            <person name="Xia J."/>
            <person name="Xu P."/>
            <person name="Wang S."/>
            <person name="Scheerlinck J.P."/>
            <person name="Hofmann A."/>
            <person name="Sternberg P.W."/>
            <person name="Wang J."/>
            <person name="Gasser R.B."/>
        </authorList>
    </citation>
    <scope>NUCLEOTIDE SEQUENCE [LARGE SCALE GENOMIC DNA]</scope>
    <source>
        <strain evidence="1">DCEP-RM93M</strain>
    </source>
</reference>
<organism evidence="1 2">
    <name type="scientific">Trichuris suis</name>
    <name type="common">pig whipworm</name>
    <dbReference type="NCBI Taxonomy" id="68888"/>
    <lineage>
        <taxon>Eukaryota</taxon>
        <taxon>Metazoa</taxon>
        <taxon>Ecdysozoa</taxon>
        <taxon>Nematoda</taxon>
        <taxon>Enoplea</taxon>
        <taxon>Dorylaimia</taxon>
        <taxon>Trichinellida</taxon>
        <taxon>Trichuridae</taxon>
        <taxon>Trichuris</taxon>
    </lineage>
</organism>
<evidence type="ECO:0000313" key="2">
    <source>
        <dbReference type="Proteomes" id="UP000030764"/>
    </source>
</evidence>
<evidence type="ECO:0000313" key="1">
    <source>
        <dbReference type="EMBL" id="KFD50459.1"/>
    </source>
</evidence>
<protein>
    <submittedName>
        <fullName evidence="1">Uncharacterized protein</fullName>
    </submittedName>
</protein>
<keyword evidence="2" id="KW-1185">Reference proteome</keyword>
<sequence>MRGRQMVTLKCPPSETSVIRFCIKCTDYGSRLNDGLSLRWSARDKLASHIVFDFFLKWEGLQAHMQYRWRIYLPTGYIYAIYGMHMV</sequence>